<keyword evidence="11" id="KW-1185">Reference proteome</keyword>
<dbReference type="OrthoDB" id="377733at2759"/>
<dbReference type="Gene3D" id="1.20.1110.10">
    <property type="entry name" value="Calcium-transporting ATPase, transmembrane domain"/>
    <property type="match status" value="1"/>
</dbReference>
<dbReference type="Gene3D" id="3.40.1110.10">
    <property type="entry name" value="Calcium-transporting ATPase, cytoplasmic domain N"/>
    <property type="match status" value="1"/>
</dbReference>
<keyword evidence="2 9" id="KW-0812">Transmembrane</keyword>
<name>A0A9P6ZFT7_9AGAM</name>
<evidence type="ECO:0008006" key="12">
    <source>
        <dbReference type="Google" id="ProtNLM"/>
    </source>
</evidence>
<gene>
    <name evidence="10" type="ORF">EV702DRAFT_131031</name>
</gene>
<protein>
    <recommendedName>
        <fullName evidence="12">P-type phospholipid transporter</fullName>
    </recommendedName>
</protein>
<evidence type="ECO:0000256" key="1">
    <source>
        <dbReference type="ARBA" id="ARBA00004141"/>
    </source>
</evidence>
<dbReference type="GO" id="GO:0005524">
    <property type="term" value="F:ATP binding"/>
    <property type="evidence" value="ECO:0007669"/>
    <property type="project" value="UniProtKB-KW"/>
</dbReference>
<dbReference type="InterPro" id="IPR023214">
    <property type="entry name" value="HAD_sf"/>
</dbReference>
<comment type="caution">
    <text evidence="10">The sequence shown here is derived from an EMBL/GenBank/DDBJ whole genome shotgun (WGS) entry which is preliminary data.</text>
</comment>
<evidence type="ECO:0000256" key="4">
    <source>
        <dbReference type="ARBA" id="ARBA00022840"/>
    </source>
</evidence>
<dbReference type="InterPro" id="IPR018303">
    <property type="entry name" value="ATPase_P-typ_P_site"/>
</dbReference>
<dbReference type="GO" id="GO:0045332">
    <property type="term" value="P:phospholipid translocation"/>
    <property type="evidence" value="ECO:0007669"/>
    <property type="project" value="TreeGrafter"/>
</dbReference>
<dbReference type="AlphaFoldDB" id="A0A9P6ZFT7"/>
<sequence length="148" mass="16903">MIATRTSSATTQTVTSTILNNDDESGDNPKINGLIPWAFALITFQNIVPISLYISIEFVKTCQALFIYFDYDIFYSKKNQPTIVRSYNLSNDLGQIENIFSDKTGTLTQNSMVFRVCSIAGTVYHGDTQRRQGRRHQENRREQYGNRS</sequence>
<accession>A0A9P6ZFT7</accession>
<comment type="subcellular location">
    <subcellularLocation>
        <location evidence="1">Membrane</location>
        <topology evidence="1">Multi-pass membrane protein</topology>
    </subcellularLocation>
</comment>
<evidence type="ECO:0000256" key="8">
    <source>
        <dbReference type="SAM" id="MobiDB-lite"/>
    </source>
</evidence>
<evidence type="ECO:0000313" key="11">
    <source>
        <dbReference type="Proteomes" id="UP000714275"/>
    </source>
</evidence>
<evidence type="ECO:0000256" key="7">
    <source>
        <dbReference type="ARBA" id="ARBA00023136"/>
    </source>
</evidence>
<evidence type="ECO:0000256" key="5">
    <source>
        <dbReference type="ARBA" id="ARBA00022967"/>
    </source>
</evidence>
<dbReference type="InterPro" id="IPR023299">
    <property type="entry name" value="ATPase_P-typ_cyto_dom_N"/>
</dbReference>
<keyword evidence="6 9" id="KW-1133">Transmembrane helix</keyword>
<evidence type="ECO:0000256" key="6">
    <source>
        <dbReference type="ARBA" id="ARBA00022989"/>
    </source>
</evidence>
<evidence type="ECO:0000256" key="2">
    <source>
        <dbReference type="ARBA" id="ARBA00022692"/>
    </source>
</evidence>
<keyword evidence="5" id="KW-1278">Translocase</keyword>
<dbReference type="EMBL" id="JABBWD010000134">
    <property type="protein sequence ID" value="KAG1764078.1"/>
    <property type="molecule type" value="Genomic_DNA"/>
</dbReference>
<evidence type="ECO:0000256" key="3">
    <source>
        <dbReference type="ARBA" id="ARBA00022741"/>
    </source>
</evidence>
<dbReference type="PANTHER" id="PTHR24092:SF153">
    <property type="entry name" value="PHOSPHOLIPID-TRANSPORTING ATPASE"/>
    <property type="match status" value="1"/>
</dbReference>
<keyword evidence="4" id="KW-0067">ATP-binding</keyword>
<evidence type="ECO:0000313" key="10">
    <source>
        <dbReference type="EMBL" id="KAG1764078.1"/>
    </source>
</evidence>
<feature type="region of interest" description="Disordered" evidence="8">
    <location>
        <begin position="127"/>
        <end position="148"/>
    </location>
</feature>
<keyword evidence="7 9" id="KW-0472">Membrane</keyword>
<dbReference type="FunFam" id="3.40.50.1000:FF:000001">
    <property type="entry name" value="Phospholipid-transporting ATPase IC"/>
    <property type="match status" value="1"/>
</dbReference>
<dbReference type="GO" id="GO:0005886">
    <property type="term" value="C:plasma membrane"/>
    <property type="evidence" value="ECO:0007669"/>
    <property type="project" value="TreeGrafter"/>
</dbReference>
<evidence type="ECO:0000256" key="9">
    <source>
        <dbReference type="SAM" id="Phobius"/>
    </source>
</evidence>
<feature type="transmembrane region" description="Helical" evidence="9">
    <location>
        <begin position="34"/>
        <end position="56"/>
    </location>
</feature>
<proteinExistence type="predicted"/>
<dbReference type="Gene3D" id="3.40.50.1000">
    <property type="entry name" value="HAD superfamily/HAD-like"/>
    <property type="match status" value="1"/>
</dbReference>
<organism evidence="10 11">
    <name type="scientific">Suillus placidus</name>
    <dbReference type="NCBI Taxonomy" id="48579"/>
    <lineage>
        <taxon>Eukaryota</taxon>
        <taxon>Fungi</taxon>
        <taxon>Dikarya</taxon>
        <taxon>Basidiomycota</taxon>
        <taxon>Agaricomycotina</taxon>
        <taxon>Agaricomycetes</taxon>
        <taxon>Agaricomycetidae</taxon>
        <taxon>Boletales</taxon>
        <taxon>Suillineae</taxon>
        <taxon>Suillaceae</taxon>
        <taxon>Suillus</taxon>
    </lineage>
</organism>
<dbReference type="PANTHER" id="PTHR24092">
    <property type="entry name" value="PROBABLE PHOSPHOLIPID-TRANSPORTING ATPASE"/>
    <property type="match status" value="1"/>
</dbReference>
<dbReference type="GO" id="GO:0140326">
    <property type="term" value="F:ATPase-coupled intramembrane lipid transporter activity"/>
    <property type="evidence" value="ECO:0007669"/>
    <property type="project" value="TreeGrafter"/>
</dbReference>
<dbReference type="Proteomes" id="UP000714275">
    <property type="component" value="Unassembled WGS sequence"/>
</dbReference>
<dbReference type="PROSITE" id="PS00154">
    <property type="entry name" value="ATPASE_E1_E2"/>
    <property type="match status" value="1"/>
</dbReference>
<keyword evidence="3" id="KW-0547">Nucleotide-binding</keyword>
<reference evidence="10" key="1">
    <citation type="journal article" date="2020" name="New Phytol.">
        <title>Comparative genomics reveals dynamic genome evolution in host specialist ectomycorrhizal fungi.</title>
        <authorList>
            <person name="Lofgren L.A."/>
            <person name="Nguyen N.H."/>
            <person name="Vilgalys R."/>
            <person name="Ruytinx J."/>
            <person name="Liao H.L."/>
            <person name="Branco S."/>
            <person name="Kuo A."/>
            <person name="LaButti K."/>
            <person name="Lipzen A."/>
            <person name="Andreopoulos W."/>
            <person name="Pangilinan J."/>
            <person name="Riley R."/>
            <person name="Hundley H."/>
            <person name="Na H."/>
            <person name="Barry K."/>
            <person name="Grigoriev I.V."/>
            <person name="Stajich J.E."/>
            <person name="Kennedy P.G."/>
        </authorList>
    </citation>
    <scope>NUCLEOTIDE SEQUENCE</scope>
    <source>
        <strain evidence="10">DOB743</strain>
    </source>
</reference>